<sequence length="82" mass="9304">MVFKLDGEGNAVHTEDIGDLVIFLSMSEPFCLRASSFPVLFPNSVESLDYWENVTVELADYLVIRGFRPFLAPYLIPPQHID</sequence>
<accession>A0A8S9Q6S9</accession>
<proteinExistence type="predicted"/>
<gene>
    <name evidence="1" type="ORF">F2Q69_00019620</name>
</gene>
<comment type="caution">
    <text evidence="1">The sequence shown here is derived from an EMBL/GenBank/DDBJ whole genome shotgun (WGS) entry which is preliminary data.</text>
</comment>
<evidence type="ECO:0000313" key="1">
    <source>
        <dbReference type="EMBL" id="KAF3535372.1"/>
    </source>
</evidence>
<dbReference type="Proteomes" id="UP000712600">
    <property type="component" value="Unassembled WGS sequence"/>
</dbReference>
<name>A0A8S9Q6S9_BRACR</name>
<reference evidence="1" key="1">
    <citation type="submission" date="2019-12" db="EMBL/GenBank/DDBJ databases">
        <title>Genome sequencing and annotation of Brassica cretica.</title>
        <authorList>
            <person name="Studholme D.J."/>
            <person name="Sarris P."/>
        </authorList>
    </citation>
    <scope>NUCLEOTIDE SEQUENCE</scope>
    <source>
        <strain evidence="1">PFS-109/04</strain>
        <tissue evidence="1">Leaf</tissue>
    </source>
</reference>
<protein>
    <submittedName>
        <fullName evidence="1">Uncharacterized protein</fullName>
    </submittedName>
</protein>
<evidence type="ECO:0000313" key="2">
    <source>
        <dbReference type="Proteomes" id="UP000712600"/>
    </source>
</evidence>
<dbReference type="EMBL" id="QGKX02001290">
    <property type="protein sequence ID" value="KAF3535372.1"/>
    <property type="molecule type" value="Genomic_DNA"/>
</dbReference>
<organism evidence="1 2">
    <name type="scientific">Brassica cretica</name>
    <name type="common">Mustard</name>
    <dbReference type="NCBI Taxonomy" id="69181"/>
    <lineage>
        <taxon>Eukaryota</taxon>
        <taxon>Viridiplantae</taxon>
        <taxon>Streptophyta</taxon>
        <taxon>Embryophyta</taxon>
        <taxon>Tracheophyta</taxon>
        <taxon>Spermatophyta</taxon>
        <taxon>Magnoliopsida</taxon>
        <taxon>eudicotyledons</taxon>
        <taxon>Gunneridae</taxon>
        <taxon>Pentapetalae</taxon>
        <taxon>rosids</taxon>
        <taxon>malvids</taxon>
        <taxon>Brassicales</taxon>
        <taxon>Brassicaceae</taxon>
        <taxon>Brassiceae</taxon>
        <taxon>Brassica</taxon>
    </lineage>
</organism>
<dbReference type="AlphaFoldDB" id="A0A8S9Q6S9"/>